<evidence type="ECO:0000256" key="1">
    <source>
        <dbReference type="SAM" id="MobiDB-lite"/>
    </source>
</evidence>
<dbReference type="STRING" id="1185652.USDA257_c04360"/>
<organism evidence="2 3">
    <name type="scientific">Sinorhizobium fredii (strain USDA 257)</name>
    <dbReference type="NCBI Taxonomy" id="1185652"/>
    <lineage>
        <taxon>Bacteria</taxon>
        <taxon>Pseudomonadati</taxon>
        <taxon>Pseudomonadota</taxon>
        <taxon>Alphaproteobacteria</taxon>
        <taxon>Hyphomicrobiales</taxon>
        <taxon>Rhizobiaceae</taxon>
        <taxon>Sinorhizobium/Ensifer group</taxon>
        <taxon>Sinorhizobium</taxon>
    </lineage>
</organism>
<proteinExistence type="predicted"/>
<sequence length="995" mass="110494">MGDESTSRFLATHAPVSHVRGGERTLTDAEVFEQIVRLSARENVVLVHGAPGTGKSHLINWVKLRYDHAVKSGQLSDVLPVLVRRRTGSLKDALEQLVEQLPARFHKYLEPVQAAIDRISEKEARKKLATELHLELGVRWEEAGKPPLPRTIRYLAEAFHAEGFGAWLCREGGVIDRNIQQLISPSEVRDRESFPRFTADEFRIENLQQRSAGLNTANVRRLIDEFADEPESAEHAARLCNESLRAALRELTGLGNAALSTILRSIRQDLRKENKRLILLIEDVSTLSVLDDEVVNAVEPQDDASLCDLTSILGMTEQAYQRLRDNQYQRIAGSGLILSFPKDATAASWTDDSAEIDRFIARYLNAVRLPEPQVDLIANHRQQGGDVSISACDDCPVREACHASFGKVAFGDTAVGLFPFRPGTAPYLLNQLDDFQTGVRPTQRGLLDHVTKPVMRHVDALAQGDRHPLTMPIRRQPPTDWQTLAETYLGGWPAADQARLRLLVEAWTRKAKAPEIAADLKALLRPFSLPDFSAKTADAAPADQVRDKPHYPDPPPAPPSAPVDAATQKRLADLLNRLDRWWSGEKLETPRDYQEMLLAFLKGALPLDDIRSPAVPAQRLLREARRDSIRIEDAATQTALMRVAFSFVRNQESYDLLGALTHFTVEGRGTWDFPQGERYKRIVARWLRKHQAGMLAALDPIGLSTTQPIKYATKFLCMSAMIERRAELPRDTPAALSRVTSSEAITLPTVLTEPLRKLYDDLPERRRMLQSFLVEETNLPQGATGGIVVIDPQIITEAITDARTDPSIEPLSADYFANYWKSRYQAFDGLKGWAGLADAIASERKAIADLVGDIDYVLARYGCETGGDYAGLVEFIADTARLIDLLRSAFRWPPSEIDFFKRERIVDRSGTFAQVLANAAAVAEGTKDTQVLLFDAAALQAVAAIIERCRLVVEAASEHAEAKLAHLSAEGDPDVLESEIIAELARVGGIQEAWA</sequence>
<dbReference type="Proteomes" id="UP000006180">
    <property type="component" value="Chromosome"/>
</dbReference>
<dbReference type="SUPFAM" id="SSF52540">
    <property type="entry name" value="P-loop containing nucleoside triphosphate hydrolases"/>
    <property type="match status" value="1"/>
</dbReference>
<feature type="compositionally biased region" description="Pro residues" evidence="1">
    <location>
        <begin position="552"/>
        <end position="561"/>
    </location>
</feature>
<dbReference type="KEGG" id="sfd:USDA257_c04360"/>
<reference evidence="2 3" key="1">
    <citation type="journal article" date="2012" name="J. Bacteriol.">
        <title>Complete genome sequence of the broad-host-range strain Sinorhizobium fredii USDA257.</title>
        <authorList>
            <person name="Schuldes J."/>
            <person name="Rodriguez Orbegoso M."/>
            <person name="Schmeisser C."/>
            <person name="Krishnan H.B."/>
            <person name="Daniel R."/>
            <person name="Streit W.R."/>
        </authorList>
    </citation>
    <scope>NUCLEOTIDE SEQUENCE [LARGE SCALE GENOMIC DNA]</scope>
    <source>
        <strain evidence="2 3">USDA 257</strain>
    </source>
</reference>
<gene>
    <name evidence="2" type="ORF">USDA257_c04360</name>
</gene>
<evidence type="ECO:0000313" key="2">
    <source>
        <dbReference type="EMBL" id="AFL49033.1"/>
    </source>
</evidence>
<protein>
    <submittedName>
        <fullName evidence="2">Uncharacterized protein</fullName>
    </submittedName>
</protein>
<name>I3WZH7_SINF2</name>
<feature type="region of interest" description="Disordered" evidence="1">
    <location>
        <begin position="536"/>
        <end position="565"/>
    </location>
</feature>
<dbReference type="AlphaFoldDB" id="I3WZH7"/>
<dbReference type="InterPro" id="IPR027417">
    <property type="entry name" value="P-loop_NTPase"/>
</dbReference>
<evidence type="ECO:0000313" key="3">
    <source>
        <dbReference type="Proteomes" id="UP000006180"/>
    </source>
</evidence>
<dbReference type="HOGENOM" id="CLU_294220_0_0_5"/>
<accession>I3WZH7</accession>
<dbReference type="eggNOG" id="ENOG502ZAU0">
    <property type="taxonomic scope" value="Bacteria"/>
</dbReference>
<dbReference type="EMBL" id="CP003563">
    <property type="protein sequence ID" value="AFL49033.1"/>
    <property type="molecule type" value="Genomic_DNA"/>
</dbReference>
<dbReference type="PATRIC" id="fig|1185652.3.peg.450"/>